<dbReference type="Proteomes" id="UP000569329">
    <property type="component" value="Unassembled WGS sequence"/>
</dbReference>
<dbReference type="RefSeq" id="WP_182542072.1">
    <property type="nucleotide sequence ID" value="NZ_JACGWZ010000001.1"/>
</dbReference>
<reference evidence="2 3" key="1">
    <citation type="submission" date="2020-07" db="EMBL/GenBank/DDBJ databases">
        <title>Sequencing the genomes of 1000 actinobacteria strains.</title>
        <authorList>
            <person name="Klenk H.-P."/>
        </authorList>
    </citation>
    <scope>NUCLEOTIDE SEQUENCE [LARGE SCALE GENOMIC DNA]</scope>
    <source>
        <strain evidence="2 3">DSM 45975</strain>
    </source>
</reference>
<keyword evidence="1" id="KW-0472">Membrane</keyword>
<feature type="transmembrane region" description="Helical" evidence="1">
    <location>
        <begin position="6"/>
        <end position="31"/>
    </location>
</feature>
<sequence>MTTAVVGLVAFLVTLAAVLAAAGHAGYLGMLSTAARKRPGGQPAAEFAKKRMPVAGVTLGVSLLAMLISTGEGGTDVIAMLLAAGGGASSIKALRTSQERFRSGRY</sequence>
<name>A0A839DMI7_9PSEU</name>
<protein>
    <submittedName>
        <fullName evidence="2">Uncharacterized protein</fullName>
    </submittedName>
</protein>
<evidence type="ECO:0000313" key="3">
    <source>
        <dbReference type="Proteomes" id="UP000569329"/>
    </source>
</evidence>
<keyword evidence="1" id="KW-1133">Transmembrane helix</keyword>
<dbReference type="AlphaFoldDB" id="A0A839DMI7"/>
<comment type="caution">
    <text evidence="2">The sequence shown here is derived from an EMBL/GenBank/DDBJ whole genome shotgun (WGS) entry which is preliminary data.</text>
</comment>
<evidence type="ECO:0000313" key="2">
    <source>
        <dbReference type="EMBL" id="MBA8822714.1"/>
    </source>
</evidence>
<organism evidence="2 3">
    <name type="scientific">Halosaccharopolyspora lacisalsi</name>
    <dbReference type="NCBI Taxonomy" id="1000566"/>
    <lineage>
        <taxon>Bacteria</taxon>
        <taxon>Bacillati</taxon>
        <taxon>Actinomycetota</taxon>
        <taxon>Actinomycetes</taxon>
        <taxon>Pseudonocardiales</taxon>
        <taxon>Pseudonocardiaceae</taxon>
        <taxon>Halosaccharopolyspora</taxon>
    </lineage>
</organism>
<keyword evidence="1" id="KW-0812">Transmembrane</keyword>
<gene>
    <name evidence="2" type="ORF">FHX42_000043</name>
</gene>
<keyword evidence="3" id="KW-1185">Reference proteome</keyword>
<accession>A0A839DMI7</accession>
<proteinExistence type="predicted"/>
<dbReference type="EMBL" id="JACGWZ010000001">
    <property type="protein sequence ID" value="MBA8822714.1"/>
    <property type="molecule type" value="Genomic_DNA"/>
</dbReference>
<evidence type="ECO:0000256" key="1">
    <source>
        <dbReference type="SAM" id="Phobius"/>
    </source>
</evidence>